<evidence type="ECO:0000256" key="1">
    <source>
        <dbReference type="SAM" id="MobiDB-lite"/>
    </source>
</evidence>
<name>A0A1I4YIX5_9PROT</name>
<dbReference type="STRING" id="1266925.GCA_000619905_00094"/>
<feature type="region of interest" description="Disordered" evidence="1">
    <location>
        <begin position="1"/>
        <end position="85"/>
    </location>
</feature>
<reference evidence="3" key="1">
    <citation type="submission" date="2016-10" db="EMBL/GenBank/DDBJ databases">
        <authorList>
            <person name="Varghese N."/>
        </authorList>
    </citation>
    <scope>NUCLEOTIDE SEQUENCE [LARGE SCALE GENOMIC DNA]</scope>
    <source>
        <strain evidence="3">Nsp8</strain>
    </source>
</reference>
<evidence type="ECO:0000313" key="3">
    <source>
        <dbReference type="Proteomes" id="UP000183107"/>
    </source>
</evidence>
<keyword evidence="3" id="KW-1185">Reference proteome</keyword>
<organism evidence="2 3">
    <name type="scientific">Nitrosospira briensis</name>
    <dbReference type="NCBI Taxonomy" id="35799"/>
    <lineage>
        <taxon>Bacteria</taxon>
        <taxon>Pseudomonadati</taxon>
        <taxon>Pseudomonadota</taxon>
        <taxon>Betaproteobacteria</taxon>
        <taxon>Nitrosomonadales</taxon>
        <taxon>Nitrosomonadaceae</taxon>
        <taxon>Nitrosospira</taxon>
    </lineage>
</organism>
<dbReference type="RefSeq" id="WP_143071873.1">
    <property type="nucleotide sequence ID" value="NZ_FOVJ01000001.1"/>
</dbReference>
<dbReference type="EMBL" id="FOVJ01000001">
    <property type="protein sequence ID" value="SFN37972.1"/>
    <property type="molecule type" value="Genomic_DNA"/>
</dbReference>
<dbReference type="OrthoDB" id="8566107at2"/>
<dbReference type="Proteomes" id="UP000183107">
    <property type="component" value="Unassembled WGS sequence"/>
</dbReference>
<accession>A0A1I4YIX5</accession>
<sequence length="85" mass="9668">MENPPKPEDEEIGKDELSDQLPDESDESILVSEETHGNRVEEKIENRSSKKQETREEAKSVTGTEPHHDTRNENPDSGPAPLKRY</sequence>
<gene>
    <name evidence="2" type="ORF">SAMN05216386_0722</name>
</gene>
<evidence type="ECO:0000313" key="2">
    <source>
        <dbReference type="EMBL" id="SFN37972.1"/>
    </source>
</evidence>
<dbReference type="AlphaFoldDB" id="A0A1I4YIX5"/>
<proteinExistence type="predicted"/>
<protein>
    <submittedName>
        <fullName evidence="2">Uncharacterized protein</fullName>
    </submittedName>
</protein>
<feature type="compositionally biased region" description="Basic and acidic residues" evidence="1">
    <location>
        <begin position="33"/>
        <end position="74"/>
    </location>
</feature>